<dbReference type="InterPro" id="IPR001331">
    <property type="entry name" value="GDS_CDC24_CS"/>
</dbReference>
<dbReference type="CDD" id="cd00160">
    <property type="entry name" value="RhoGEF"/>
    <property type="match status" value="1"/>
</dbReference>
<feature type="domain" description="Ras-GEF" evidence="7">
    <location>
        <begin position="892"/>
        <end position="1124"/>
    </location>
</feature>
<dbReference type="InterPro" id="IPR001849">
    <property type="entry name" value="PH_domain"/>
</dbReference>
<dbReference type="InterPro" id="IPR008937">
    <property type="entry name" value="Ras-like_GEF"/>
</dbReference>
<accession>A0A8C9TLP5</accession>
<organism evidence="10 11">
    <name type="scientific">Scleropages formosus</name>
    <name type="common">Asian bonytongue</name>
    <name type="synonym">Osteoglossum formosum</name>
    <dbReference type="NCBI Taxonomy" id="113540"/>
    <lineage>
        <taxon>Eukaryota</taxon>
        <taxon>Metazoa</taxon>
        <taxon>Chordata</taxon>
        <taxon>Craniata</taxon>
        <taxon>Vertebrata</taxon>
        <taxon>Euteleostomi</taxon>
        <taxon>Actinopterygii</taxon>
        <taxon>Neopterygii</taxon>
        <taxon>Teleostei</taxon>
        <taxon>Osteoglossocephala</taxon>
        <taxon>Osteoglossomorpha</taxon>
        <taxon>Osteoglossiformes</taxon>
        <taxon>Osteoglossidae</taxon>
        <taxon>Scleropages</taxon>
    </lineage>
</organism>
<dbReference type="FunFam" id="1.20.870.10:FF:000004">
    <property type="entry name" value="Ras-specific guanine nucleotide-releasing factor 1 isoform 2"/>
    <property type="match status" value="1"/>
</dbReference>
<dbReference type="PROSITE" id="PS50010">
    <property type="entry name" value="DH_2"/>
    <property type="match status" value="1"/>
</dbReference>
<evidence type="ECO:0000313" key="10">
    <source>
        <dbReference type="Ensembl" id="ENSSFOP00015049655.1"/>
    </source>
</evidence>
<keyword evidence="1 3" id="KW-0344">Guanine-nucleotide releasing factor</keyword>
<dbReference type="GO" id="GO:0007265">
    <property type="term" value="P:Ras protein signal transduction"/>
    <property type="evidence" value="ECO:0007669"/>
    <property type="project" value="TreeGrafter"/>
</dbReference>
<reference evidence="10" key="2">
    <citation type="submission" date="2025-08" db="UniProtKB">
        <authorList>
            <consortium name="Ensembl"/>
        </authorList>
    </citation>
    <scope>IDENTIFICATION</scope>
</reference>
<evidence type="ECO:0000259" key="6">
    <source>
        <dbReference type="PROSITE" id="PS50003"/>
    </source>
</evidence>
<dbReference type="PROSITE" id="PS00720">
    <property type="entry name" value="RASGEF"/>
    <property type="match status" value="1"/>
</dbReference>
<dbReference type="Gene3D" id="1.20.870.10">
    <property type="entry name" value="Son of sevenless (SoS) protein Chain: S domain 1"/>
    <property type="match status" value="2"/>
</dbReference>
<dbReference type="SUPFAM" id="SSF50729">
    <property type="entry name" value="PH domain-like"/>
    <property type="match status" value="2"/>
</dbReference>
<dbReference type="InterPro" id="IPR001895">
    <property type="entry name" value="RASGEF_cat_dom"/>
</dbReference>
<dbReference type="GO" id="GO:0005886">
    <property type="term" value="C:plasma membrane"/>
    <property type="evidence" value="ECO:0007669"/>
    <property type="project" value="TreeGrafter"/>
</dbReference>
<feature type="coiled-coil region" evidence="4">
    <location>
        <begin position="150"/>
        <end position="177"/>
    </location>
</feature>
<dbReference type="PANTHER" id="PTHR23113">
    <property type="entry name" value="GUANINE NUCLEOTIDE EXCHANGE FACTOR"/>
    <property type="match status" value="1"/>
</dbReference>
<dbReference type="Proteomes" id="UP000694397">
    <property type="component" value="Chromosome 11"/>
</dbReference>
<feature type="domain" description="PH" evidence="6">
    <location>
        <begin position="22"/>
        <end position="129"/>
    </location>
</feature>
<dbReference type="PROSITE" id="PS50212">
    <property type="entry name" value="RASGEF_NTER"/>
    <property type="match status" value="1"/>
</dbReference>
<dbReference type="CDD" id="cd00155">
    <property type="entry name" value="RasGEF"/>
    <property type="match status" value="1"/>
</dbReference>
<keyword evidence="4" id="KW-0175">Coiled coil</keyword>
<dbReference type="InterPro" id="IPR035899">
    <property type="entry name" value="DBL_dom_sf"/>
</dbReference>
<keyword evidence="11" id="KW-1185">Reference proteome</keyword>
<evidence type="ECO:0000256" key="4">
    <source>
        <dbReference type="SAM" id="Coils"/>
    </source>
</evidence>
<dbReference type="GO" id="GO:0005085">
    <property type="term" value="F:guanyl-nucleotide exchange factor activity"/>
    <property type="evidence" value="ECO:0007669"/>
    <property type="project" value="UniProtKB-KW"/>
</dbReference>
<dbReference type="Ensembl" id="ENSSFOT00015070716.1">
    <property type="protein sequence ID" value="ENSSFOP00015049655.1"/>
    <property type="gene ID" value="ENSSFOG00015020069.2"/>
</dbReference>
<dbReference type="SMART" id="SM00229">
    <property type="entry name" value="RasGEFN"/>
    <property type="match status" value="1"/>
</dbReference>
<dbReference type="FunFam" id="2.30.29.30:FF:000176">
    <property type="entry name" value="ras-specific guanine nucleotide-releasing factor 1 isoform X2"/>
    <property type="match status" value="1"/>
</dbReference>
<dbReference type="SMART" id="SM00233">
    <property type="entry name" value="PH"/>
    <property type="match status" value="2"/>
</dbReference>
<dbReference type="InterPro" id="IPR000651">
    <property type="entry name" value="Ras-like_Gua-exchang_fac_N"/>
</dbReference>
<dbReference type="PROSITE" id="PS50009">
    <property type="entry name" value="RASGEF_CAT"/>
    <property type="match status" value="1"/>
</dbReference>
<dbReference type="SMART" id="SM00325">
    <property type="entry name" value="RhoGEF"/>
    <property type="match status" value="1"/>
</dbReference>
<dbReference type="PROSITE" id="PS50096">
    <property type="entry name" value="IQ"/>
    <property type="match status" value="1"/>
</dbReference>
<dbReference type="Pfam" id="PF00618">
    <property type="entry name" value="RasGEF_N"/>
    <property type="match status" value="1"/>
</dbReference>
<protein>
    <submittedName>
        <fullName evidence="10">Ras protein specific guanine nucleotide releasing factor 1</fullName>
    </submittedName>
</protein>
<reference evidence="10 11" key="1">
    <citation type="submission" date="2019-04" db="EMBL/GenBank/DDBJ databases">
        <authorList>
            <consortium name="Wellcome Sanger Institute Data Sharing"/>
        </authorList>
    </citation>
    <scope>NUCLEOTIDE SEQUENCE [LARGE SCALE GENOMIC DNA]</scope>
</reference>
<dbReference type="AlphaFoldDB" id="A0A8C9TLP5"/>
<dbReference type="GeneTree" id="ENSGT00940000157599"/>
<feature type="domain" description="DH" evidence="8">
    <location>
        <begin position="230"/>
        <end position="416"/>
    </location>
</feature>
<dbReference type="Gene3D" id="1.10.840.10">
    <property type="entry name" value="Ras guanine-nucleotide exchange factors catalytic domain"/>
    <property type="match status" value="1"/>
</dbReference>
<dbReference type="FunFam" id="2.30.29.30:FF:000117">
    <property type="entry name" value="ras-specific guanine nucleotide-releasing factor 1 isoform X2"/>
    <property type="match status" value="1"/>
</dbReference>
<dbReference type="PROSITE" id="PS50003">
    <property type="entry name" value="PH_DOMAIN"/>
    <property type="match status" value="2"/>
</dbReference>
<evidence type="ECO:0000259" key="9">
    <source>
        <dbReference type="PROSITE" id="PS50212"/>
    </source>
</evidence>
<proteinExistence type="predicted"/>
<evidence type="ECO:0000256" key="5">
    <source>
        <dbReference type="SAM" id="MobiDB-lite"/>
    </source>
</evidence>
<dbReference type="SUPFAM" id="SSF48366">
    <property type="entry name" value="Ras GEF"/>
    <property type="match status" value="1"/>
</dbReference>
<evidence type="ECO:0000256" key="3">
    <source>
        <dbReference type="PROSITE-ProRule" id="PRU00168"/>
    </source>
</evidence>
<dbReference type="FunFam" id="1.20.900.10:FF:000005">
    <property type="entry name" value="Ras-specific guanine nucleotide-releasing factor 1 isoform 2"/>
    <property type="match status" value="1"/>
</dbReference>
<sequence>MQKGIRLNDGHVTYLGLLAKKDGTRRGCLSKKSSDNTKWHTKWFALLQNMLFYFESDSSSRPSGLYLLEGCVCDRAPSPKPSLSAKECLEKQYYFTVSFNHDNQKALELRTEDVKDCDEWVAAITHASYRNLATEHEALMQKYLHLLQIVETEKTVAKQLRQQIEDGEIEIERLKSEIQSNPTAAPNDDDLEIKKIKKVQSFLRGWMCRRKWKTIIQDYIRSPHAESMRKRNQVVFSMLEAEAEYVQQLHILVNNFLRPLRMAASSKKPPITHDDVSSIFLNSETIMFLHQIFYQGLKARIASWPTLVLADLFDILLPMLNIYQEFVRNHQYSLQILAHCKQNRDFDKLLKQYEAKPDCEERTLETFLTYPMFQIPRYILTLHELLAHTPHEHVERNSLEYAKSKLEELSRIMHDEVSETENIRKNLAIERMIVEGCEILLDTSQTFVRQGSLIQVPMTEKGKIPRGRLGSLSLKKEGERQCFLFSKHLIICTRGSGGKLHLTKNGVVSLIDCTLIEEPEGTDDESKSEKGGQDMEHLDFKIVVEPKDSQSFTIILVASSRQEKSAWTSDISQCIDNIRCNGLMMNAFEENSKVTVPQMIKSDASLYCDDVDIRFSKMMNSCKVLQIRYASVERLLERLTDLRFLSIDFLNTFLHSYRVFTNADVVLDKLITIYKKPISAIPARSLELFFASSQNNKLLYGEPPKSPRASRKFSSPPPLTIAKTSSPNRRRKLSLNIPIITGGKALDLAALSCSSNGYAGMYSSMSPFSKTTLDINKLYVSSTLPSKIPDERNGDKEFVIRRAATNRVLNVLRHWVSKHSQDFESNTELKLKVISFLEEVIHDPELLTQERKAAANIIRTLTQEDPGDNQITLEEVIQQAEGGKAEPFENHSALEIAEQLTLLDHLVFKVIPYEEFFGQGWMKNDKNEKTPYIMKTTKHFNDISNLIATEILRWEDVNMRVAVIEKWVAVADICRCLHNYNAVLEITSSLNRSSIFRLKKTWLKVSKQTKAVIDKLQKLVSSEGRFKNLREALKNCDPPCVPYLGMYLTDLAFIEEGTPNYTEDNLVNFSKMRMISHIIREIRQFQQTSYKIEYQPKATLYLLDQSSVLDEESLYEASLRIEPKMPT</sequence>
<dbReference type="InterPro" id="IPR000219">
    <property type="entry name" value="DH_dom"/>
</dbReference>
<dbReference type="InterPro" id="IPR019804">
    <property type="entry name" value="Ras_G-nucl-exch_fac_CS"/>
</dbReference>
<dbReference type="OrthoDB" id="10254377at2759"/>
<gene>
    <name evidence="10" type="primary">RASGRF1</name>
</gene>
<feature type="domain" description="PH" evidence="6">
    <location>
        <begin position="446"/>
        <end position="576"/>
    </location>
</feature>
<dbReference type="PANTHER" id="PTHR23113:SF193">
    <property type="entry name" value="RAS-SPECIFIC GUANINE NUCLEOTIDE-RELEASING FACTOR 1"/>
    <property type="match status" value="1"/>
</dbReference>
<dbReference type="InterPro" id="IPR036964">
    <property type="entry name" value="RASGEF_cat_dom_sf"/>
</dbReference>
<feature type="domain" description="N-terminal Ras-GEF" evidence="9">
    <location>
        <begin position="623"/>
        <end position="862"/>
    </location>
</feature>
<evidence type="ECO:0000256" key="2">
    <source>
        <dbReference type="ARBA" id="ARBA00022737"/>
    </source>
</evidence>
<reference evidence="10" key="3">
    <citation type="submission" date="2025-09" db="UniProtKB">
        <authorList>
            <consortium name="Ensembl"/>
        </authorList>
    </citation>
    <scope>IDENTIFICATION</scope>
</reference>
<dbReference type="Pfam" id="PF00621">
    <property type="entry name" value="RhoGEF"/>
    <property type="match status" value="1"/>
</dbReference>
<dbReference type="Gene3D" id="2.30.29.30">
    <property type="entry name" value="Pleckstrin-homology domain (PH domain)/Phosphotyrosine-binding domain (PTB)"/>
    <property type="match status" value="2"/>
</dbReference>
<evidence type="ECO:0000256" key="1">
    <source>
        <dbReference type="ARBA" id="ARBA00022658"/>
    </source>
</evidence>
<evidence type="ECO:0000259" key="8">
    <source>
        <dbReference type="PROSITE" id="PS50010"/>
    </source>
</evidence>
<evidence type="ECO:0000313" key="11">
    <source>
        <dbReference type="Proteomes" id="UP000694397"/>
    </source>
</evidence>
<dbReference type="CDD" id="cd13261">
    <property type="entry name" value="PH_RasGRF1_2"/>
    <property type="match status" value="1"/>
</dbReference>
<dbReference type="InterPro" id="IPR023578">
    <property type="entry name" value="Ras_GEF_dom_sf"/>
</dbReference>
<dbReference type="InterPro" id="IPR011993">
    <property type="entry name" value="PH-like_dom_sf"/>
</dbReference>
<dbReference type="Gene3D" id="1.20.900.10">
    <property type="entry name" value="Dbl homology (DH) domain"/>
    <property type="match status" value="1"/>
</dbReference>
<evidence type="ECO:0000259" key="7">
    <source>
        <dbReference type="PROSITE" id="PS50009"/>
    </source>
</evidence>
<feature type="region of interest" description="Disordered" evidence="5">
    <location>
        <begin position="700"/>
        <end position="727"/>
    </location>
</feature>
<dbReference type="PROSITE" id="PS00741">
    <property type="entry name" value="DH_1"/>
    <property type="match status" value="1"/>
</dbReference>
<dbReference type="Pfam" id="PF00169">
    <property type="entry name" value="PH"/>
    <property type="match status" value="2"/>
</dbReference>
<dbReference type="SMART" id="SM00147">
    <property type="entry name" value="RasGEF"/>
    <property type="match status" value="1"/>
</dbReference>
<dbReference type="SUPFAM" id="SSF48065">
    <property type="entry name" value="DBL homology domain (DH-domain)"/>
    <property type="match status" value="1"/>
</dbReference>
<keyword evidence="2" id="KW-0677">Repeat</keyword>
<name>A0A8C9TLP5_SCLFO</name>
<dbReference type="FunFam" id="1.20.870.10:FF:000006">
    <property type="entry name" value="ras-specific guanine nucleotide-releasing factor 1 isoform X1"/>
    <property type="match status" value="1"/>
</dbReference>
<dbReference type="Pfam" id="PF00617">
    <property type="entry name" value="RasGEF"/>
    <property type="match status" value="1"/>
</dbReference>